<comment type="cofactor">
    <cofactor evidence="9">
        <name>Zn(2+)</name>
        <dbReference type="ChEBI" id="CHEBI:29105"/>
    </cofactor>
    <text evidence="9">Binds 1 Zn(2+) ion per subunit.</text>
</comment>
<dbReference type="PANTHER" id="PTHR19376:SF54">
    <property type="entry name" value="DNA-DIRECTED RNA POLYMERASE SUBUNIT BETA"/>
    <property type="match status" value="1"/>
</dbReference>
<geneLocation type="chloroplast" evidence="12"/>
<feature type="binding site" evidence="9">
    <location>
        <position position="1248"/>
    </location>
    <ligand>
        <name>Mg(2+)</name>
        <dbReference type="ChEBI" id="CHEBI:18420"/>
    </ligand>
</feature>
<keyword evidence="9" id="KW-0479">Metal-binding</keyword>
<comment type="function">
    <text evidence="1 9 10">DNA-dependent RNA polymerase catalyzes the transcription of DNA into RNA using the four ribonucleoside triphosphates as substrates.</text>
</comment>
<evidence type="ECO:0000256" key="4">
    <source>
        <dbReference type="ARBA" id="ARBA00022640"/>
    </source>
</evidence>
<comment type="subunit">
    <text evidence="9">In plastids the minimal PEP RNA polymerase catalytic core is composed of four subunits: alpha, beta, beta', and beta''. When a (nuclear-encoded) sigma factor is associated with the core the holoenzyme is formed, which can initiate transcription.</text>
</comment>
<protein>
    <recommendedName>
        <fullName evidence="9">DNA-directed RNA polymerase subunit beta'</fullName>
        <ecNumber evidence="9">2.7.7.6</ecNumber>
    </recommendedName>
    <alternativeName>
        <fullName evidence="9">PEP</fullName>
    </alternativeName>
    <alternativeName>
        <fullName evidence="9">Plastid-encoded RNA polymerase subunit beta'</fullName>
        <shortName evidence="9">RNA polymerase subunit beta'</shortName>
    </alternativeName>
</protein>
<dbReference type="SUPFAM" id="SSF64484">
    <property type="entry name" value="beta and beta-prime subunits of DNA dependent RNA-polymerase"/>
    <property type="match status" value="2"/>
</dbReference>
<keyword evidence="9" id="KW-0862">Zinc</keyword>
<dbReference type="InterPro" id="IPR044893">
    <property type="entry name" value="RNA_pol_Rpb1_clamp_domain"/>
</dbReference>
<dbReference type="Gene3D" id="1.10.274.100">
    <property type="entry name" value="RNA polymerase Rpb1, domain 3"/>
    <property type="match status" value="1"/>
</dbReference>
<feature type="binding site" evidence="9">
    <location>
        <position position="1244"/>
    </location>
    <ligand>
        <name>Mg(2+)</name>
        <dbReference type="ChEBI" id="CHEBI:18420"/>
    </ligand>
</feature>
<dbReference type="PANTHER" id="PTHR19376">
    <property type="entry name" value="DNA-DIRECTED RNA POLYMERASE"/>
    <property type="match status" value="1"/>
</dbReference>
<dbReference type="Gene3D" id="1.10.40.90">
    <property type="match status" value="1"/>
</dbReference>
<keyword evidence="5 9" id="KW-0808">Transferase</keyword>
<reference evidence="12" key="1">
    <citation type="journal article" date="2016" name="Genome Biol. Evol.">
        <title>Mitochondrion-to-Chloroplast DNA Transfers and Intragenomic Proliferation of Chloroplast Group II Introns in Gloeotilopsis Green Algae (Ulotrichales, Ulvophyceae).</title>
        <authorList>
            <person name="Turmel M."/>
            <person name="Otis C."/>
            <person name="Lemieux C."/>
        </authorList>
    </citation>
    <scope>NUCLEOTIDE SEQUENCE</scope>
</reference>
<keyword evidence="9" id="KW-0460">Magnesium</keyword>
<evidence type="ECO:0000256" key="9">
    <source>
        <dbReference type="HAMAP-Rule" id="MF_01323"/>
    </source>
</evidence>
<evidence type="ECO:0000256" key="8">
    <source>
        <dbReference type="ARBA" id="ARBA00048552"/>
    </source>
</evidence>
<keyword evidence="12" id="KW-0150">Chloroplast</keyword>
<evidence type="ECO:0000256" key="3">
    <source>
        <dbReference type="ARBA" id="ARBA00022478"/>
    </source>
</evidence>
<evidence type="ECO:0000256" key="10">
    <source>
        <dbReference type="RuleBase" id="RU004279"/>
    </source>
</evidence>
<keyword evidence="7 9" id="KW-0804">Transcription</keyword>
<sequence>MSISIKNLAISESRQSPVTEVLAKTHTLPKSVAKKKVLLKKKSKRFSAIKLNQLTFLRLSLASPKRIKHWSQRILPNGEVIGEITNANTVNYKTLNPEKGGLFCERIFGPIKDFHCSCGKQKTKRNPKVCPSCGVEFISSQSRRYKMGYIQLVVPVTHVWYLKNSQNSIFSVLLDLKKKDLEAAIYCFSKFSLNRKFFNEDLLLQNIWPLLKANPFFLENGLKKEKKKSLNSWKYFFEIKTKFTKINQNFWQRQNQFDFGNKSKNWNFFISNNNILLEKNNVFDFKFKDLPFFLIQKNQNFQNFFFKKSNTLTFAFAANFAPKSQSMGAKVETSLMPNNNLINFEKKKVFFKKQNQKNENFAYKNALKFLYSKNLKRFYKQNFHFFLPLSFSFSVSPFSVEETIKIEKSENDFPFDLDFVFDKGKKIFSHTNKKNCQISEFYFQKKIALTFSKTFLKKNFLQWQSNSSNVQSLFSLQNYQIFFKNLLQIENYWIPPKFFSEKTYAFFENFLNDNFLFFLPRFRVTQTEKKVTKILDTKQHKSSLILSSASAQRADQSKKKLPQIIDNKAWKSNQRLNVLKQRQNLNFKLRQKNLNLKLFRKRLKNQKSFQKNPLGNLSFRSYFYFKLISSLKIALVIYQFKKGKKYESKNSLICFQNLIEKYKLYPFLNLKIKKPLLKKKTNQLEKQIQQNLINFAHATEDLSLRKKFNQKLVPRVQAFSSTLFNSYNFSLNQMDKQQILKSKSSFASSEPSFFANTNWDEATSKSLLVPLFSNLALNSFAAETQNVNSLNEKINKNLVSIKLDSFNQLFSSVTQKVKADTHIVKKQKKTWDSKKIAYFIEKLNENFSYQKPFFFNNYYLLSQNFQWSEHEDWLKFCNYIAPKANQTDSFIPSYFERGACLNMVSTGAGSLKIFLSALNHVEKKKNSSLTLLLKSLCQSFLHWNQKIDKIEKSSKLFLQIPKAFLIFNKQPDFDKEINLRFQRLSRLEILRAKLLRRLKLIRGLIQNQVFPEWMVLAVLPVLPPTLRPLISLEGQQVAVSDLNKFYQTILFRNKRLKRFSQGYYNKLSIYMPTQQKYAQRLLQEAVDALIENGKADSLTITASNNRPLKSLSDMLKGKKGRFRQNLLGKRVDYSGRSVIVVGPQLKLHQCGLPKEMAFVLFQPFLIRQLISKGIASNFISAKKMLKIRPDNFLNLLQEIMENRPVLLNRAPTLHRLGIQAFQPILVSGRAILLHPLVCTAFNADFDGDQMAVHIPLSLKACSEAWKLMNSRNNLLSPATGEPVLLPSQDMVLGCYYLTTLDQVKTKAIFKQSAFLLPFFNQTHVLSEKQNLAFEATFPQQSRGSCLAQKGLRQKKTQNFNDKHQSMGPPSNRKVAENQKNLKQKLILNRAQLKKNFKIENSLIKYYSNWNQVLQSLNQQTISLHSPIWFQWNSSFECSFKRENVTELRLDKFGNGLFIRQTSQNYWNYKFEKQSFYLKTTPGRVLMNLFIFEIHSQSILKKKNSFLKAKQF</sequence>
<dbReference type="GO" id="GO:0000428">
    <property type="term" value="C:DNA-directed RNA polymerase complex"/>
    <property type="evidence" value="ECO:0007669"/>
    <property type="project" value="UniProtKB-KW"/>
</dbReference>
<keyword evidence="4 12" id="KW-0934">Plastid</keyword>
<dbReference type="InterPro" id="IPR007080">
    <property type="entry name" value="RNA_pol_Rpb1_1"/>
</dbReference>
<dbReference type="GO" id="GO:0009507">
    <property type="term" value="C:chloroplast"/>
    <property type="evidence" value="ECO:0007669"/>
    <property type="project" value="UniProtKB-SubCell"/>
</dbReference>
<dbReference type="Pfam" id="PF04983">
    <property type="entry name" value="RNA_pol_Rpb1_3"/>
    <property type="match status" value="1"/>
</dbReference>
<dbReference type="GO" id="GO:0003677">
    <property type="term" value="F:DNA binding"/>
    <property type="evidence" value="ECO:0007669"/>
    <property type="project" value="UniProtKB-UniRule"/>
</dbReference>
<dbReference type="EC" id="2.7.7.6" evidence="9"/>
<comment type="similarity">
    <text evidence="2 9">Belongs to the RNA polymerase beta' chain family. RpoC1 subfamily.</text>
</comment>
<evidence type="ECO:0000256" key="5">
    <source>
        <dbReference type="ARBA" id="ARBA00022679"/>
    </source>
</evidence>
<dbReference type="GO" id="GO:0000287">
    <property type="term" value="F:magnesium ion binding"/>
    <property type="evidence" value="ECO:0007669"/>
    <property type="project" value="UniProtKB-UniRule"/>
</dbReference>
<dbReference type="GO" id="GO:0003899">
    <property type="term" value="F:DNA-directed RNA polymerase activity"/>
    <property type="evidence" value="ECO:0007669"/>
    <property type="project" value="UniProtKB-UniRule"/>
</dbReference>
<evidence type="ECO:0000256" key="1">
    <source>
        <dbReference type="ARBA" id="ARBA00004026"/>
    </source>
</evidence>
<feature type="binding site" evidence="9">
    <location>
        <position position="130"/>
    </location>
    <ligand>
        <name>Zn(2+)</name>
        <dbReference type="ChEBI" id="CHEBI:29105"/>
    </ligand>
</feature>
<evidence type="ECO:0000256" key="6">
    <source>
        <dbReference type="ARBA" id="ARBA00022695"/>
    </source>
</evidence>
<dbReference type="Pfam" id="PF00623">
    <property type="entry name" value="RNA_pol_Rpb1_2"/>
    <property type="match status" value="2"/>
</dbReference>
<dbReference type="Pfam" id="PF04997">
    <property type="entry name" value="RNA_pol_Rpb1_1"/>
    <property type="match status" value="2"/>
</dbReference>
<dbReference type="InterPro" id="IPR006592">
    <property type="entry name" value="RNA_pol_N"/>
</dbReference>
<dbReference type="Gene3D" id="2.40.40.20">
    <property type="match status" value="1"/>
</dbReference>
<comment type="catalytic activity">
    <reaction evidence="8 9 10">
        <text>RNA(n) + a ribonucleoside 5'-triphosphate = RNA(n+1) + diphosphate</text>
        <dbReference type="Rhea" id="RHEA:21248"/>
        <dbReference type="Rhea" id="RHEA-COMP:14527"/>
        <dbReference type="Rhea" id="RHEA-COMP:17342"/>
        <dbReference type="ChEBI" id="CHEBI:33019"/>
        <dbReference type="ChEBI" id="CHEBI:61557"/>
        <dbReference type="ChEBI" id="CHEBI:140395"/>
        <dbReference type="EC" id="2.7.7.6"/>
    </reaction>
</comment>
<feature type="binding site" evidence="9">
    <location>
        <position position="1246"/>
    </location>
    <ligand>
        <name>Mg(2+)</name>
        <dbReference type="ChEBI" id="CHEBI:18420"/>
    </ligand>
</feature>
<dbReference type="GO" id="GO:0008270">
    <property type="term" value="F:zinc ion binding"/>
    <property type="evidence" value="ECO:0007669"/>
    <property type="project" value="UniProtKB-UniRule"/>
</dbReference>
<dbReference type="InterPro" id="IPR000722">
    <property type="entry name" value="RNA_pol_asu"/>
</dbReference>
<dbReference type="Gene3D" id="4.10.860.120">
    <property type="entry name" value="RNA polymerase II, clamp domain"/>
    <property type="match status" value="1"/>
</dbReference>
<dbReference type="InterPro" id="IPR042102">
    <property type="entry name" value="RNA_pol_Rpb1_3_sf"/>
</dbReference>
<dbReference type="InterPro" id="IPR007066">
    <property type="entry name" value="RNA_pol_Rpb1_3"/>
</dbReference>
<evidence type="ECO:0000256" key="7">
    <source>
        <dbReference type="ARBA" id="ARBA00023163"/>
    </source>
</evidence>
<comment type="subcellular location">
    <subcellularLocation>
        <location evidence="9">Plastid</location>
        <location evidence="9">Chloroplast</location>
    </subcellularLocation>
</comment>
<dbReference type="HAMAP" id="MF_01323">
    <property type="entry name" value="RNApol_bact_RpoC1"/>
    <property type="match status" value="1"/>
</dbReference>
<name>A0A1B2RYP1_9CHLO</name>
<feature type="binding site" evidence="9">
    <location>
        <position position="116"/>
    </location>
    <ligand>
        <name>Zn(2+)</name>
        <dbReference type="ChEBI" id="CHEBI:29105"/>
    </ligand>
</feature>
<accession>A0A1B2RYP1</accession>
<gene>
    <name evidence="9 12" type="primary">rpoC1</name>
</gene>
<dbReference type="InterPro" id="IPR034678">
    <property type="entry name" value="RNApol_RpoC1"/>
</dbReference>
<feature type="domain" description="RNA polymerase N-terminal" evidence="11">
    <location>
        <begin position="1012"/>
        <end position="1298"/>
    </location>
</feature>
<keyword evidence="6 9" id="KW-0548">Nucleotidyltransferase</keyword>
<feature type="binding site" evidence="9">
    <location>
        <position position="133"/>
    </location>
    <ligand>
        <name>Zn(2+)</name>
        <dbReference type="ChEBI" id="CHEBI:29105"/>
    </ligand>
</feature>
<comment type="cofactor">
    <cofactor evidence="9">
        <name>Mg(2+)</name>
        <dbReference type="ChEBI" id="CHEBI:18420"/>
    </cofactor>
    <text evidence="9">Binds 1 Mg(2+) ion per subunit.</text>
</comment>
<proteinExistence type="inferred from homology"/>
<evidence type="ECO:0000259" key="11">
    <source>
        <dbReference type="SMART" id="SM00663"/>
    </source>
</evidence>
<dbReference type="InterPro" id="IPR045867">
    <property type="entry name" value="DNA-dir_RpoC_beta_prime"/>
</dbReference>
<keyword evidence="3 9" id="KW-0240">DNA-directed RNA polymerase</keyword>
<organism evidence="12">
    <name type="scientific">Rhexinema sarcinoideum</name>
    <dbReference type="NCBI Taxonomy" id="43261"/>
    <lineage>
        <taxon>Eukaryota</taxon>
        <taxon>Viridiplantae</taxon>
        <taxon>Chlorophyta</taxon>
        <taxon>core chlorophytes</taxon>
        <taxon>Ulvophyceae</taxon>
        <taxon>OUU clade</taxon>
        <taxon>Ulotrichales</taxon>
        <taxon>Helicodictyaceae</taxon>
        <taxon>Rhexinema</taxon>
    </lineage>
</organism>
<dbReference type="SMART" id="SM00663">
    <property type="entry name" value="RPOLA_N"/>
    <property type="match status" value="1"/>
</dbReference>
<evidence type="ECO:0000313" key="12">
    <source>
        <dbReference type="EMBL" id="AOC61447.1"/>
    </source>
</evidence>
<evidence type="ECO:0000256" key="2">
    <source>
        <dbReference type="ARBA" id="ARBA00007207"/>
    </source>
</evidence>
<feature type="binding site" evidence="9">
    <location>
        <position position="118"/>
    </location>
    <ligand>
        <name>Zn(2+)</name>
        <dbReference type="ChEBI" id="CHEBI:29105"/>
    </ligand>
</feature>
<dbReference type="GO" id="GO:0006351">
    <property type="term" value="P:DNA-templated transcription"/>
    <property type="evidence" value="ECO:0007669"/>
    <property type="project" value="UniProtKB-UniRule"/>
</dbReference>
<dbReference type="EMBL" id="KX306821">
    <property type="protein sequence ID" value="AOC61447.1"/>
    <property type="molecule type" value="Genomic_DNA"/>
</dbReference>